<protein>
    <submittedName>
        <fullName evidence="2 4">Uncharacterized protein</fullName>
    </submittedName>
</protein>
<evidence type="ECO:0000256" key="1">
    <source>
        <dbReference type="SAM" id="MobiDB-lite"/>
    </source>
</evidence>
<evidence type="ECO:0000313" key="4">
    <source>
        <dbReference type="WBParaSite" id="SSLN_0001633801-mRNA-1"/>
    </source>
</evidence>
<name>A0A183TGY7_SCHSO</name>
<sequence>MRVQIDMVVDAGRVRMPRLEEFTRLFVVSHCNNFGSVPIEAMVELKGMRKDDPPALSNSSLLHPRPPFIRSKVLVMPEQRHETDAGPPPTRSKERNCSSSRPEMQLGAMADLKPPTLQIL</sequence>
<gene>
    <name evidence="2" type="ORF">SSLN_LOCUS15736</name>
</gene>
<dbReference type="Proteomes" id="UP000275846">
    <property type="component" value="Unassembled WGS sequence"/>
</dbReference>
<dbReference type="AlphaFoldDB" id="A0A183TGY7"/>
<accession>A0A183TGY7</accession>
<dbReference type="EMBL" id="UYSU01040237">
    <property type="protein sequence ID" value="VDM02122.1"/>
    <property type="molecule type" value="Genomic_DNA"/>
</dbReference>
<proteinExistence type="predicted"/>
<reference evidence="4" key="1">
    <citation type="submission" date="2016-06" db="UniProtKB">
        <authorList>
            <consortium name="WormBaseParasite"/>
        </authorList>
    </citation>
    <scope>IDENTIFICATION</scope>
</reference>
<keyword evidence="3" id="KW-1185">Reference proteome</keyword>
<organism evidence="4">
    <name type="scientific">Schistocephalus solidus</name>
    <name type="common">Tapeworm</name>
    <dbReference type="NCBI Taxonomy" id="70667"/>
    <lineage>
        <taxon>Eukaryota</taxon>
        <taxon>Metazoa</taxon>
        <taxon>Spiralia</taxon>
        <taxon>Lophotrochozoa</taxon>
        <taxon>Platyhelminthes</taxon>
        <taxon>Cestoda</taxon>
        <taxon>Eucestoda</taxon>
        <taxon>Diphyllobothriidea</taxon>
        <taxon>Diphyllobothriidae</taxon>
        <taxon>Schistocephalus</taxon>
    </lineage>
</organism>
<evidence type="ECO:0000313" key="3">
    <source>
        <dbReference type="Proteomes" id="UP000275846"/>
    </source>
</evidence>
<feature type="region of interest" description="Disordered" evidence="1">
    <location>
        <begin position="76"/>
        <end position="120"/>
    </location>
</feature>
<dbReference type="WBParaSite" id="SSLN_0001633801-mRNA-1">
    <property type="protein sequence ID" value="SSLN_0001633801-mRNA-1"/>
    <property type="gene ID" value="SSLN_0001633801"/>
</dbReference>
<evidence type="ECO:0000313" key="2">
    <source>
        <dbReference type="EMBL" id="VDM02122.1"/>
    </source>
</evidence>
<reference evidence="2 3" key="2">
    <citation type="submission" date="2018-11" db="EMBL/GenBank/DDBJ databases">
        <authorList>
            <consortium name="Pathogen Informatics"/>
        </authorList>
    </citation>
    <scope>NUCLEOTIDE SEQUENCE [LARGE SCALE GENOMIC DNA]</scope>
    <source>
        <strain evidence="2 3">NST_G2</strain>
    </source>
</reference>